<feature type="domain" description="Porphobilinogen deaminase C-terminal" evidence="10">
    <location>
        <begin position="229"/>
        <end position="294"/>
    </location>
</feature>
<dbReference type="FunFam" id="3.40.190.10:FF:000005">
    <property type="entry name" value="Porphobilinogen deaminase"/>
    <property type="match status" value="1"/>
</dbReference>
<comment type="subunit">
    <text evidence="4 8">Monomer.</text>
</comment>
<dbReference type="InterPro" id="IPR022419">
    <property type="entry name" value="Porphobilin_deaminase_cofac_BS"/>
</dbReference>
<dbReference type="AlphaFoldDB" id="A0A1Y2JNK4"/>
<evidence type="ECO:0000256" key="6">
    <source>
        <dbReference type="ARBA" id="ARBA00023244"/>
    </source>
</evidence>
<evidence type="ECO:0000259" key="10">
    <source>
        <dbReference type="Pfam" id="PF03900"/>
    </source>
</evidence>
<dbReference type="InterPro" id="IPR000860">
    <property type="entry name" value="HemC"/>
</dbReference>
<dbReference type="GO" id="GO:0005737">
    <property type="term" value="C:cytoplasm"/>
    <property type="evidence" value="ECO:0007669"/>
    <property type="project" value="UniProtKB-UniRule"/>
</dbReference>
<accession>A0A1Y2JNK4</accession>
<dbReference type="EC" id="2.5.1.61" evidence="8"/>
<evidence type="ECO:0000256" key="8">
    <source>
        <dbReference type="HAMAP-Rule" id="MF_00260"/>
    </source>
</evidence>
<sequence length="309" mass="33627">MRAKPFRIGTRGSPLALAQAHEARDRLMSAHGLPAEMFEVIVLTTRGDRIADRSLADIGGKGLFTEELEAKLLASDLDFAVHSVKDMPASLPEGLHLSAYLPREDIRDAFIGRTARKLVELPKGATIGSSSLRRQALIRRLRPDINVITFRGLVDTRLRKLEDGQVDATLLAVAGLKRLRKVGIITELLGPEDFPPAPAQGAIGIESRIGDARVDELVAAVNDPVTFDTVSCERAFLAALDGSCRTPIAGYAICEGDRIRFSGLIVTPDGRTEYRTTIEGNRRDTTELGHLAGAHVREQAGGGFFEDWR</sequence>
<comment type="pathway">
    <text evidence="2">Porphyrin-containing compound metabolism; protoporphyrin-IX biosynthesis; coproporphyrinogen-III from 5-aminolevulinate: step 2/4.</text>
</comment>
<dbReference type="InterPro" id="IPR022418">
    <property type="entry name" value="Porphobilinogen_deaminase_C"/>
</dbReference>
<comment type="function">
    <text evidence="1 8">Tetrapolymerization of the monopyrrole PBG into the hydroxymethylbilane pre-uroporphyrinogen in several discrete steps.</text>
</comment>
<comment type="caution">
    <text evidence="11">The sequence shown here is derived from an EMBL/GenBank/DDBJ whole genome shotgun (WGS) entry which is preliminary data.</text>
</comment>
<comment type="catalytic activity">
    <reaction evidence="7 8">
        <text>4 porphobilinogen + H2O = hydroxymethylbilane + 4 NH4(+)</text>
        <dbReference type="Rhea" id="RHEA:13185"/>
        <dbReference type="ChEBI" id="CHEBI:15377"/>
        <dbReference type="ChEBI" id="CHEBI:28938"/>
        <dbReference type="ChEBI" id="CHEBI:57845"/>
        <dbReference type="ChEBI" id="CHEBI:58126"/>
        <dbReference type="EC" id="2.5.1.61"/>
    </reaction>
</comment>
<dbReference type="GO" id="GO:0004418">
    <property type="term" value="F:hydroxymethylbilane synthase activity"/>
    <property type="evidence" value="ECO:0007669"/>
    <property type="project" value="UniProtKB-UniRule"/>
</dbReference>
<feature type="domain" description="Porphobilinogen deaminase N-terminal" evidence="9">
    <location>
        <begin position="6"/>
        <end position="215"/>
    </location>
</feature>
<dbReference type="PANTHER" id="PTHR11557">
    <property type="entry name" value="PORPHOBILINOGEN DEAMINASE"/>
    <property type="match status" value="1"/>
</dbReference>
<evidence type="ECO:0000256" key="2">
    <source>
        <dbReference type="ARBA" id="ARBA00004735"/>
    </source>
</evidence>
<dbReference type="HAMAP" id="MF_00260">
    <property type="entry name" value="Porphobil_deam"/>
    <property type="match status" value="1"/>
</dbReference>
<dbReference type="PRINTS" id="PR00151">
    <property type="entry name" value="PORPHBDMNASE"/>
</dbReference>
<keyword evidence="6 8" id="KW-0627">Porphyrin biosynthesis</keyword>
<keyword evidence="5 8" id="KW-0808">Transferase</keyword>
<dbReference type="InterPro" id="IPR022417">
    <property type="entry name" value="Porphobilin_deaminase_N"/>
</dbReference>
<evidence type="ECO:0000256" key="5">
    <source>
        <dbReference type="ARBA" id="ARBA00022679"/>
    </source>
</evidence>
<evidence type="ECO:0000256" key="7">
    <source>
        <dbReference type="ARBA" id="ARBA00048169"/>
    </source>
</evidence>
<protein>
    <recommendedName>
        <fullName evidence="8">Porphobilinogen deaminase</fullName>
        <shortName evidence="8">PBG</shortName>
        <ecNumber evidence="8">2.5.1.61</ecNumber>
    </recommendedName>
    <alternativeName>
        <fullName evidence="8">Hydroxymethylbilane synthase</fullName>
        <shortName evidence="8">HMBS</shortName>
    </alternativeName>
    <alternativeName>
        <fullName evidence="8">Pre-uroporphyrinogen synthase</fullName>
    </alternativeName>
</protein>
<proteinExistence type="inferred from homology"/>
<dbReference type="PROSITE" id="PS00533">
    <property type="entry name" value="PORPHOBILINOGEN_DEAM"/>
    <property type="match status" value="1"/>
</dbReference>
<feature type="modified residue" description="S-(dipyrrolylmethanemethyl)cysteine" evidence="8">
    <location>
        <position position="244"/>
    </location>
</feature>
<evidence type="ECO:0000259" key="9">
    <source>
        <dbReference type="Pfam" id="PF01379"/>
    </source>
</evidence>
<dbReference type="Pfam" id="PF03900">
    <property type="entry name" value="Porphobil_deamC"/>
    <property type="match status" value="1"/>
</dbReference>
<evidence type="ECO:0000313" key="11">
    <source>
        <dbReference type="EMBL" id="OSJ32510.1"/>
    </source>
</evidence>
<dbReference type="UniPathway" id="UPA00251">
    <property type="reaction ID" value="UER00319"/>
</dbReference>
<dbReference type="SUPFAM" id="SSF53850">
    <property type="entry name" value="Periplasmic binding protein-like II"/>
    <property type="match status" value="1"/>
</dbReference>
<comment type="miscellaneous">
    <text evidence="8">The porphobilinogen subunits are added to the dipyrromethane group.</text>
</comment>
<reference evidence="11 12" key="1">
    <citation type="submission" date="2017-03" db="EMBL/GenBank/DDBJ databases">
        <title>Whole genome sequences of fourteen strains of Bradyrhizobium canariense and one strain of Bradyrhizobium japonicum isolated from Lupinus (Papilionoideae: Genisteae) species in Algeria.</title>
        <authorList>
            <person name="Crovadore J."/>
            <person name="Chekireb D."/>
            <person name="Brachmann A."/>
            <person name="Chablais R."/>
            <person name="Cochard B."/>
            <person name="Lefort F."/>
        </authorList>
    </citation>
    <scope>NUCLEOTIDE SEQUENCE [LARGE SCALE GENOMIC DNA]</scope>
    <source>
        <strain evidence="11 12">UBMA197</strain>
    </source>
</reference>
<dbReference type="EMBL" id="NAFL01000248">
    <property type="protein sequence ID" value="OSJ32510.1"/>
    <property type="molecule type" value="Genomic_DNA"/>
</dbReference>
<dbReference type="GO" id="GO:0006782">
    <property type="term" value="P:protoporphyrinogen IX biosynthetic process"/>
    <property type="evidence" value="ECO:0007669"/>
    <property type="project" value="UniProtKB-UniRule"/>
</dbReference>
<dbReference type="PIRSF" id="PIRSF001438">
    <property type="entry name" value="4pyrrol_synth_OHMeBilane_synth"/>
    <property type="match status" value="1"/>
</dbReference>
<comment type="cofactor">
    <cofactor evidence="8">
        <name>dipyrromethane</name>
        <dbReference type="ChEBI" id="CHEBI:60342"/>
    </cofactor>
    <text evidence="8">Binds 1 dipyrromethane group covalently.</text>
</comment>
<gene>
    <name evidence="8" type="primary">hemC</name>
    <name evidence="11" type="ORF">BSZ19_18300</name>
</gene>
<evidence type="ECO:0000256" key="4">
    <source>
        <dbReference type="ARBA" id="ARBA00011245"/>
    </source>
</evidence>
<dbReference type="RefSeq" id="WP_085401124.1">
    <property type="nucleotide sequence ID" value="NZ_NAFL01000248.1"/>
</dbReference>
<comment type="similarity">
    <text evidence="3 8">Belongs to the HMBS family.</text>
</comment>
<dbReference type="NCBIfam" id="TIGR00212">
    <property type="entry name" value="hemC"/>
    <property type="match status" value="1"/>
</dbReference>
<dbReference type="Proteomes" id="UP000193335">
    <property type="component" value="Unassembled WGS sequence"/>
</dbReference>
<dbReference type="PANTHER" id="PTHR11557:SF0">
    <property type="entry name" value="PORPHOBILINOGEN DEAMINASE"/>
    <property type="match status" value="1"/>
</dbReference>
<name>A0A1Y2JNK4_BRAJP</name>
<evidence type="ECO:0000313" key="12">
    <source>
        <dbReference type="Proteomes" id="UP000193335"/>
    </source>
</evidence>
<dbReference type="Pfam" id="PF01379">
    <property type="entry name" value="Porphobil_deam"/>
    <property type="match status" value="1"/>
</dbReference>
<evidence type="ECO:0000256" key="1">
    <source>
        <dbReference type="ARBA" id="ARBA00002869"/>
    </source>
</evidence>
<dbReference type="SUPFAM" id="SSF54782">
    <property type="entry name" value="Porphobilinogen deaminase (hydroxymethylbilane synthase), C-terminal domain"/>
    <property type="match status" value="1"/>
</dbReference>
<dbReference type="Gene3D" id="3.40.190.10">
    <property type="entry name" value="Periplasmic binding protein-like II"/>
    <property type="match status" value="2"/>
</dbReference>
<evidence type="ECO:0000256" key="3">
    <source>
        <dbReference type="ARBA" id="ARBA00005638"/>
    </source>
</evidence>
<dbReference type="Gene3D" id="3.30.160.40">
    <property type="entry name" value="Porphobilinogen deaminase, C-terminal domain"/>
    <property type="match status" value="1"/>
</dbReference>
<organism evidence="11 12">
    <name type="scientific">Bradyrhizobium japonicum</name>
    <dbReference type="NCBI Taxonomy" id="375"/>
    <lineage>
        <taxon>Bacteria</taxon>
        <taxon>Pseudomonadati</taxon>
        <taxon>Pseudomonadota</taxon>
        <taxon>Alphaproteobacteria</taxon>
        <taxon>Hyphomicrobiales</taxon>
        <taxon>Nitrobacteraceae</taxon>
        <taxon>Bradyrhizobium</taxon>
    </lineage>
</organism>
<dbReference type="InterPro" id="IPR036803">
    <property type="entry name" value="Porphobilinogen_deaminase_C_sf"/>
</dbReference>